<dbReference type="Proteomes" id="UP000271889">
    <property type="component" value="Unassembled WGS sequence"/>
</dbReference>
<evidence type="ECO:0000313" key="2">
    <source>
        <dbReference type="Proteomes" id="UP000271889"/>
    </source>
</evidence>
<accession>A0A3P6RCZ8</accession>
<sequence>MALSPFHVNDIVPRCVLRSLYKNKIASHDSGTVQNQLDIQTATIFSGQSAADSPVEQFSRFNVSVSVAIPIALNKNRQPISYVDTTN</sequence>
<organism evidence="1 2">
    <name type="scientific">Cylicostephanus goldi</name>
    <name type="common">Nematode worm</name>
    <dbReference type="NCBI Taxonomy" id="71465"/>
    <lineage>
        <taxon>Eukaryota</taxon>
        <taxon>Metazoa</taxon>
        <taxon>Ecdysozoa</taxon>
        <taxon>Nematoda</taxon>
        <taxon>Chromadorea</taxon>
        <taxon>Rhabditida</taxon>
        <taxon>Rhabditina</taxon>
        <taxon>Rhabditomorpha</taxon>
        <taxon>Strongyloidea</taxon>
        <taxon>Strongylidae</taxon>
        <taxon>Cylicostephanus</taxon>
    </lineage>
</organism>
<reference evidence="1 2" key="1">
    <citation type="submission" date="2018-11" db="EMBL/GenBank/DDBJ databases">
        <authorList>
            <consortium name="Pathogen Informatics"/>
        </authorList>
    </citation>
    <scope>NUCLEOTIDE SEQUENCE [LARGE SCALE GENOMIC DNA]</scope>
</reference>
<name>A0A3P6RCZ8_CYLGO</name>
<dbReference type="AlphaFoldDB" id="A0A3P6RCZ8"/>
<dbReference type="EMBL" id="UYRV01006390">
    <property type="protein sequence ID" value="VDK53623.1"/>
    <property type="molecule type" value="Genomic_DNA"/>
</dbReference>
<gene>
    <name evidence="1" type="ORF">CGOC_LOCUS2731</name>
</gene>
<proteinExistence type="predicted"/>
<keyword evidence="2" id="KW-1185">Reference proteome</keyword>
<evidence type="ECO:0000313" key="1">
    <source>
        <dbReference type="EMBL" id="VDK53623.1"/>
    </source>
</evidence>
<protein>
    <submittedName>
        <fullName evidence="1">Uncharacterized protein</fullName>
    </submittedName>
</protein>